<proteinExistence type="inferred from homology"/>
<dbReference type="EMBL" id="UYRS01018661">
    <property type="protein sequence ID" value="VDK38867.1"/>
    <property type="molecule type" value="Genomic_DNA"/>
</dbReference>
<protein>
    <recommendedName>
        <fullName evidence="3">Protein Dr1</fullName>
    </recommendedName>
    <alternativeName>
        <fullName evidence="6">Down-regulator of transcription 1</fullName>
    </alternativeName>
    <alternativeName>
        <fullName evidence="5">Negative cofactor 2-beta</fullName>
    </alternativeName>
</protein>
<feature type="domain" description="Transcription factor CBF/NF-Y/archaeal histone" evidence="8">
    <location>
        <begin position="44"/>
        <end position="104"/>
    </location>
</feature>
<dbReference type="Gene3D" id="1.10.20.10">
    <property type="entry name" value="Histone, subunit A"/>
    <property type="match status" value="1"/>
</dbReference>
<feature type="compositionally biased region" description="Low complexity" evidence="7">
    <location>
        <begin position="203"/>
        <end position="224"/>
    </location>
</feature>
<reference evidence="11" key="1">
    <citation type="submission" date="2017-02" db="UniProtKB">
        <authorList>
            <consortium name="WormBaseParasite"/>
        </authorList>
    </citation>
    <scope>IDENTIFICATION</scope>
</reference>
<gene>
    <name evidence="9" type="ORF">TASK_LOCUS7703</name>
</gene>
<dbReference type="STRING" id="60517.A0A0R3WAU6"/>
<evidence type="ECO:0000256" key="6">
    <source>
        <dbReference type="ARBA" id="ARBA00032651"/>
    </source>
</evidence>
<dbReference type="PANTHER" id="PTHR46138">
    <property type="entry name" value="PROTEIN DR1"/>
    <property type="match status" value="1"/>
</dbReference>
<keyword evidence="4" id="KW-0539">Nucleus</keyword>
<dbReference type="OrthoDB" id="601405at2759"/>
<evidence type="ECO:0000313" key="10">
    <source>
        <dbReference type="Proteomes" id="UP000282613"/>
    </source>
</evidence>
<sequence>MTRSFFNRFEVFASYFTYASDYFACPHILVEDDFAFKDDEEVAIPRASLNKYIKNILPDARLAIETRELLLSCCHKFIHQLSTEANAACARANKKTINPEHILSGLDSMGLSSYVADVRAANEGAKVELKDRRMLTASHRFKKHDSAELQRLMEEQERIFELARAGMLEEQQRLNESDLVKAAASTMAALGGGDTAVTDTSAKESPPSSAAATSSAKDKPSTSIPASALLLSGLAGVDEEDNYD</sequence>
<accession>A0A0R3WAU6</accession>
<dbReference type="GO" id="GO:0016251">
    <property type="term" value="F:RNA polymerase II general transcription initiation factor activity"/>
    <property type="evidence" value="ECO:0007669"/>
    <property type="project" value="TreeGrafter"/>
</dbReference>
<dbReference type="InterPro" id="IPR009072">
    <property type="entry name" value="Histone-fold"/>
</dbReference>
<dbReference type="InterPro" id="IPR042225">
    <property type="entry name" value="Ncb2"/>
</dbReference>
<dbReference type="InterPro" id="IPR003958">
    <property type="entry name" value="CBFA_NFYB_domain"/>
</dbReference>
<feature type="region of interest" description="Disordered" evidence="7">
    <location>
        <begin position="195"/>
        <end position="224"/>
    </location>
</feature>
<evidence type="ECO:0000256" key="5">
    <source>
        <dbReference type="ARBA" id="ARBA00030451"/>
    </source>
</evidence>
<evidence type="ECO:0000256" key="1">
    <source>
        <dbReference type="ARBA" id="ARBA00004123"/>
    </source>
</evidence>
<keyword evidence="10" id="KW-1185">Reference proteome</keyword>
<dbReference type="AlphaFoldDB" id="A0A0R3WAU6"/>
<evidence type="ECO:0000256" key="2">
    <source>
        <dbReference type="ARBA" id="ARBA00009245"/>
    </source>
</evidence>
<name>A0A0R3WAU6_TAEAS</name>
<dbReference type="GO" id="GO:0000122">
    <property type="term" value="P:negative regulation of transcription by RNA polymerase II"/>
    <property type="evidence" value="ECO:0007669"/>
    <property type="project" value="InterPro"/>
</dbReference>
<comment type="subcellular location">
    <subcellularLocation>
        <location evidence="1">Nucleus</location>
    </subcellularLocation>
</comment>
<dbReference type="Pfam" id="PF00808">
    <property type="entry name" value="CBFD_NFYB_HMF"/>
    <property type="match status" value="1"/>
</dbReference>
<dbReference type="PANTHER" id="PTHR46138:SF1">
    <property type="entry name" value="PROTEIN DR1"/>
    <property type="match status" value="1"/>
</dbReference>
<reference evidence="9 10" key="2">
    <citation type="submission" date="2018-11" db="EMBL/GenBank/DDBJ databases">
        <authorList>
            <consortium name="Pathogen Informatics"/>
        </authorList>
    </citation>
    <scope>NUCLEOTIDE SEQUENCE [LARGE SCALE GENOMIC DNA]</scope>
</reference>
<evidence type="ECO:0000313" key="11">
    <source>
        <dbReference type="WBParaSite" id="TASK_0000770201-mRNA-1"/>
    </source>
</evidence>
<dbReference type="CDD" id="cd22905">
    <property type="entry name" value="HFD_Dr1"/>
    <property type="match status" value="1"/>
</dbReference>
<evidence type="ECO:0000259" key="8">
    <source>
        <dbReference type="Pfam" id="PF00808"/>
    </source>
</evidence>
<evidence type="ECO:0000256" key="4">
    <source>
        <dbReference type="ARBA" id="ARBA00023242"/>
    </source>
</evidence>
<dbReference type="GO" id="GO:0051123">
    <property type="term" value="P:RNA polymerase II preinitiation complex assembly"/>
    <property type="evidence" value="ECO:0007669"/>
    <property type="project" value="TreeGrafter"/>
</dbReference>
<dbReference type="GO" id="GO:0046982">
    <property type="term" value="F:protein heterodimerization activity"/>
    <property type="evidence" value="ECO:0007669"/>
    <property type="project" value="InterPro"/>
</dbReference>
<organism evidence="11">
    <name type="scientific">Taenia asiatica</name>
    <name type="common">Asian tapeworm</name>
    <dbReference type="NCBI Taxonomy" id="60517"/>
    <lineage>
        <taxon>Eukaryota</taxon>
        <taxon>Metazoa</taxon>
        <taxon>Spiralia</taxon>
        <taxon>Lophotrochozoa</taxon>
        <taxon>Platyhelminthes</taxon>
        <taxon>Cestoda</taxon>
        <taxon>Eucestoda</taxon>
        <taxon>Cyclophyllidea</taxon>
        <taxon>Taeniidae</taxon>
        <taxon>Taenia</taxon>
    </lineage>
</organism>
<evidence type="ECO:0000256" key="7">
    <source>
        <dbReference type="SAM" id="MobiDB-lite"/>
    </source>
</evidence>
<dbReference type="GO" id="GO:0017025">
    <property type="term" value="F:TBP-class protein binding"/>
    <property type="evidence" value="ECO:0007669"/>
    <property type="project" value="TreeGrafter"/>
</dbReference>
<dbReference type="SUPFAM" id="SSF47113">
    <property type="entry name" value="Histone-fold"/>
    <property type="match status" value="1"/>
</dbReference>
<evidence type="ECO:0000256" key="3">
    <source>
        <dbReference type="ARBA" id="ARBA00018742"/>
    </source>
</evidence>
<comment type="similarity">
    <text evidence="2">Belongs to the NC2 beta/DR1 family.</text>
</comment>
<evidence type="ECO:0000313" key="9">
    <source>
        <dbReference type="EMBL" id="VDK38867.1"/>
    </source>
</evidence>
<dbReference type="Proteomes" id="UP000282613">
    <property type="component" value="Unassembled WGS sequence"/>
</dbReference>
<dbReference type="WBParaSite" id="TASK_0000770201-mRNA-1">
    <property type="protein sequence ID" value="TASK_0000770201-mRNA-1"/>
    <property type="gene ID" value="TASK_0000770201"/>
</dbReference>
<dbReference type="GO" id="GO:0017054">
    <property type="term" value="C:negative cofactor 2 complex"/>
    <property type="evidence" value="ECO:0007669"/>
    <property type="project" value="InterPro"/>
</dbReference>